<dbReference type="InterPro" id="IPR010982">
    <property type="entry name" value="Lambda_DNA-bd_dom_sf"/>
</dbReference>
<feature type="domain" description="HTH cro/C1-type" evidence="1">
    <location>
        <begin position="32"/>
        <end position="82"/>
    </location>
</feature>
<dbReference type="RefSeq" id="WP_036453166.1">
    <property type="nucleotide sequence ID" value="NZ_CP027541.1"/>
</dbReference>
<dbReference type="InterPro" id="IPR041413">
    <property type="entry name" value="MLTR_LBD"/>
</dbReference>
<dbReference type="CDD" id="cd00093">
    <property type="entry name" value="HTH_XRE"/>
    <property type="match status" value="1"/>
</dbReference>
<dbReference type="AlphaFoldDB" id="A0A2U9PQL3"/>
<evidence type="ECO:0000259" key="1">
    <source>
        <dbReference type="PROSITE" id="PS50943"/>
    </source>
</evidence>
<dbReference type="PROSITE" id="PS50943">
    <property type="entry name" value="HTH_CROC1"/>
    <property type="match status" value="1"/>
</dbReference>
<dbReference type="SUPFAM" id="SSF47413">
    <property type="entry name" value="lambda repressor-like DNA-binding domains"/>
    <property type="match status" value="1"/>
</dbReference>
<protein>
    <submittedName>
        <fullName evidence="2">DNA-binding protein</fullName>
    </submittedName>
</protein>
<dbReference type="PANTHER" id="PTHR35010">
    <property type="entry name" value="BLL4672 PROTEIN-RELATED"/>
    <property type="match status" value="1"/>
</dbReference>
<dbReference type="InterPro" id="IPR001387">
    <property type="entry name" value="Cro/C1-type_HTH"/>
</dbReference>
<proteinExistence type="predicted"/>
<reference evidence="2 3" key="1">
    <citation type="journal article" date="2013" name="Genome Announc.">
        <title>Draft genome sequence of MKD8, a conjugal recipient Mycobacterium smegmatis strain.</title>
        <authorList>
            <person name="Gray T.A."/>
            <person name="Palumbo M.J."/>
            <person name="Derbyshire K.M."/>
        </authorList>
    </citation>
    <scope>NUCLEOTIDE SEQUENCE [LARGE SCALE GENOMIC DNA]</scope>
    <source>
        <strain evidence="2 3">MKD8</strain>
    </source>
</reference>
<dbReference type="Pfam" id="PF13560">
    <property type="entry name" value="HTH_31"/>
    <property type="match status" value="1"/>
</dbReference>
<evidence type="ECO:0000313" key="2">
    <source>
        <dbReference type="EMBL" id="AWT54069.1"/>
    </source>
</evidence>
<name>A0A2U9PQL3_MYCSE</name>
<dbReference type="PANTHER" id="PTHR35010:SF2">
    <property type="entry name" value="BLL4672 PROTEIN"/>
    <property type="match status" value="1"/>
</dbReference>
<reference evidence="3" key="2">
    <citation type="submission" date="2018-03" db="EMBL/GenBank/DDBJ databases">
        <authorList>
            <person name="Derbyshire K."/>
            <person name="Gray T.A."/>
            <person name="Champion M."/>
        </authorList>
    </citation>
    <scope>NUCLEOTIDE SEQUENCE [LARGE SCALE GENOMIC DNA]</scope>
    <source>
        <strain evidence="3">MKD8</strain>
    </source>
</reference>
<dbReference type="SMART" id="SM00530">
    <property type="entry name" value="HTH_XRE"/>
    <property type="match status" value="1"/>
</dbReference>
<dbReference type="EMBL" id="CP027541">
    <property type="protein sequence ID" value="AWT54069.1"/>
    <property type="molecule type" value="Genomic_DNA"/>
</dbReference>
<dbReference type="Pfam" id="PF17765">
    <property type="entry name" value="MLTR_LBD"/>
    <property type="match status" value="1"/>
</dbReference>
<keyword evidence="2" id="KW-0238">DNA-binding</keyword>
<dbReference type="Gene3D" id="1.10.260.40">
    <property type="entry name" value="lambda repressor-like DNA-binding domains"/>
    <property type="match status" value="1"/>
</dbReference>
<dbReference type="Gene3D" id="3.30.450.180">
    <property type="match status" value="1"/>
</dbReference>
<evidence type="ECO:0000313" key="3">
    <source>
        <dbReference type="Proteomes" id="UP000011200"/>
    </source>
</evidence>
<organism evidence="2 3">
    <name type="scientific">Mycolicibacterium smegmatis (strain MKD8)</name>
    <name type="common">Mycobacterium smegmatis</name>
    <dbReference type="NCBI Taxonomy" id="1214915"/>
    <lineage>
        <taxon>Bacteria</taxon>
        <taxon>Bacillati</taxon>
        <taxon>Actinomycetota</taxon>
        <taxon>Actinomycetes</taxon>
        <taxon>Mycobacteriales</taxon>
        <taxon>Mycobacteriaceae</taxon>
        <taxon>Mycolicibacterium</taxon>
    </lineage>
</organism>
<gene>
    <name evidence="2" type="ORF">D806_030950</name>
</gene>
<dbReference type="Proteomes" id="UP000011200">
    <property type="component" value="Chromosome"/>
</dbReference>
<accession>A0A2U9PQL3</accession>
<dbReference type="GO" id="GO:0003677">
    <property type="term" value="F:DNA binding"/>
    <property type="evidence" value="ECO:0007669"/>
    <property type="project" value="UniProtKB-KW"/>
</dbReference>
<sequence length="267" mass="30049">MARRNDPLAEFLRTHREKLQPDDVGLTKGHRRRVAGLRREEVAGLAGISTDYYHRIEQGRERPSDQVLDALARALLLSPDATVYMRNLVAGRSPGQRLDSSARSLNPALQGLIDGWPHSPAHIHDATATVVMANPLAARLSPSFAHGGNPLRSLFLEEQSRQFYRNWEGLTAWAVRWLRDFTGHHPSPGLDAIVDELNRESERFHTLWASYDVKKHTRGLLLVNHPEVGPLDLHFQHLSLRGSEYIMVAYWAEPCSPSAEALTRLVS</sequence>